<dbReference type="Proteomes" id="UP001178461">
    <property type="component" value="Chromosome 2"/>
</dbReference>
<organism evidence="1 2">
    <name type="scientific">Podarcis lilfordi</name>
    <name type="common">Lilford's wall lizard</name>
    <dbReference type="NCBI Taxonomy" id="74358"/>
    <lineage>
        <taxon>Eukaryota</taxon>
        <taxon>Metazoa</taxon>
        <taxon>Chordata</taxon>
        <taxon>Craniata</taxon>
        <taxon>Vertebrata</taxon>
        <taxon>Euteleostomi</taxon>
        <taxon>Lepidosauria</taxon>
        <taxon>Squamata</taxon>
        <taxon>Bifurcata</taxon>
        <taxon>Unidentata</taxon>
        <taxon>Episquamata</taxon>
        <taxon>Laterata</taxon>
        <taxon>Lacertibaenia</taxon>
        <taxon>Lacertidae</taxon>
        <taxon>Podarcis</taxon>
    </lineage>
</organism>
<gene>
    <name evidence="1" type="ORF">PODLI_1B002492</name>
</gene>
<name>A0AA35NZE0_9SAUR</name>
<dbReference type="EMBL" id="OX395127">
    <property type="protein sequence ID" value="CAI5767185.1"/>
    <property type="molecule type" value="Genomic_DNA"/>
</dbReference>
<proteinExistence type="predicted"/>
<evidence type="ECO:0000313" key="2">
    <source>
        <dbReference type="Proteomes" id="UP001178461"/>
    </source>
</evidence>
<keyword evidence="2" id="KW-1185">Reference proteome</keyword>
<reference evidence="1" key="1">
    <citation type="submission" date="2022-12" db="EMBL/GenBank/DDBJ databases">
        <authorList>
            <person name="Alioto T."/>
            <person name="Alioto T."/>
            <person name="Gomez Garrido J."/>
        </authorList>
    </citation>
    <scope>NUCLEOTIDE SEQUENCE</scope>
</reference>
<dbReference type="AlphaFoldDB" id="A0AA35NZE0"/>
<evidence type="ECO:0000313" key="1">
    <source>
        <dbReference type="EMBL" id="CAI5767185.1"/>
    </source>
</evidence>
<sequence length="117" mass="12922">MEELLEQCTGSARKCEKEWDMSSSKPYIPLTGLSGHSMQNQDSGPLFMKLEVGPQALSQKLASLECSGQENWNLVSSEQQFHIDVKGAWVAESMWYIKAAAAFSESYPVQASDVFPG</sequence>
<accession>A0AA35NZE0</accession>
<protein>
    <submittedName>
        <fullName evidence="1">Uncharacterized protein</fullName>
    </submittedName>
</protein>